<organism evidence="2 3">
    <name type="scientific">Dichotomopilus funicola</name>
    <dbReference type="NCBI Taxonomy" id="1934379"/>
    <lineage>
        <taxon>Eukaryota</taxon>
        <taxon>Fungi</taxon>
        <taxon>Dikarya</taxon>
        <taxon>Ascomycota</taxon>
        <taxon>Pezizomycotina</taxon>
        <taxon>Sordariomycetes</taxon>
        <taxon>Sordariomycetidae</taxon>
        <taxon>Sordariales</taxon>
        <taxon>Chaetomiaceae</taxon>
        <taxon>Dichotomopilus</taxon>
    </lineage>
</organism>
<feature type="compositionally biased region" description="Polar residues" evidence="1">
    <location>
        <begin position="95"/>
        <end position="105"/>
    </location>
</feature>
<feature type="compositionally biased region" description="Low complexity" evidence="1">
    <location>
        <begin position="1336"/>
        <end position="1349"/>
    </location>
</feature>
<feature type="compositionally biased region" description="Pro residues" evidence="1">
    <location>
        <begin position="1526"/>
        <end position="1541"/>
    </location>
</feature>
<feature type="region of interest" description="Disordered" evidence="1">
    <location>
        <begin position="1"/>
        <end position="20"/>
    </location>
</feature>
<protein>
    <submittedName>
        <fullName evidence="2">Uncharacterized protein</fullName>
    </submittedName>
</protein>
<feature type="compositionally biased region" description="Basic and acidic residues" evidence="1">
    <location>
        <begin position="328"/>
        <end position="338"/>
    </location>
</feature>
<feature type="compositionally biased region" description="Polar residues" evidence="1">
    <location>
        <begin position="533"/>
        <end position="555"/>
    </location>
</feature>
<gene>
    <name evidence="2" type="ORF">C8A04DRAFT_35521</name>
</gene>
<comment type="caution">
    <text evidence="2">The sequence shown here is derived from an EMBL/GenBank/DDBJ whole genome shotgun (WGS) entry which is preliminary data.</text>
</comment>
<feature type="compositionally biased region" description="Low complexity" evidence="1">
    <location>
        <begin position="70"/>
        <end position="81"/>
    </location>
</feature>
<feature type="compositionally biased region" description="Polar residues" evidence="1">
    <location>
        <begin position="163"/>
        <end position="174"/>
    </location>
</feature>
<keyword evidence="3" id="KW-1185">Reference proteome</keyword>
<feature type="compositionally biased region" description="Low complexity" evidence="1">
    <location>
        <begin position="1187"/>
        <end position="1196"/>
    </location>
</feature>
<feature type="compositionally biased region" description="Basic and acidic residues" evidence="1">
    <location>
        <begin position="457"/>
        <end position="470"/>
    </location>
</feature>
<proteinExistence type="predicted"/>
<feature type="compositionally biased region" description="Low complexity" evidence="1">
    <location>
        <begin position="956"/>
        <end position="974"/>
    </location>
</feature>
<feature type="compositionally biased region" description="Basic and acidic residues" evidence="1">
    <location>
        <begin position="588"/>
        <end position="612"/>
    </location>
</feature>
<dbReference type="GeneID" id="87819816"/>
<feature type="compositionally biased region" description="Basic and acidic residues" evidence="1">
    <location>
        <begin position="909"/>
        <end position="932"/>
    </location>
</feature>
<feature type="compositionally biased region" description="Polar residues" evidence="1">
    <location>
        <begin position="504"/>
        <end position="516"/>
    </location>
</feature>
<sequence length="1594" mass="167595">MFGARRHRPPNPPLTAATANPNAATAAAAVFKRHESNPTLSAAAAAAALRARPTTPTRVADVQTKRTVRRSSSVASTGTASEQGGRDRAGGLQRRGSNGSMTERTAPSIGGGGAPIRLASQKLALGDLGSVRRTDPAMASPPSSPLPVIPREDDGQVVGEARPSSQASSINFSYPTRARRGSADFHSVAELNQGNDGTRHTTSALPGEGHSSTVAVKQPPSQQALASPRRAQSISVAPDQTLVYDPNSRRMKKKRAPQRAGSHLAARSLGRTKSLSSYTPSATNETRPQSQPQPVARQANPATPKPTANSNTEAQTAAATSLAGASPKSERRHADSHPVRAPVEPLRAVAPSSHLLVPGPSSSSQSVVRRQPSVIQEGSEPEDIEDRKPTPALAPAASAAAASTNTHVPATPPQSSAGPSARSSATPTTQQPAQRLNVAPVDVPGSGRPGTATTAPEHGRAADISRERTHSSSPARQAHFGPVLDNPMIKHSPPPRPSRGVSPAGTTSEASGSKSVRVSFEDNNSEEPRNDVSLATNQRATSPATATNPLQSNRHSWLANLGHSQAVPAFDDDTVMKPRPALPSFGSVRDRKPRDNAPTEAERPLVRPKGESKYPSTSPLLPSPTLGGPSSGHAVGGSVLENVHHHSERAQQTTTGLPVDNSSYDNQQREPLPPIVTSVEGTGYISDDSSDASSLLSSEWDQSHTSLPALVAEAYSAPAPPAHADTTAQELQIPGISVQKPTPVDADTEDREEYFVDVPGGFPEDGSDESTVLTPNVPREAAPAVQAVEAPAVAQAPQAAAAETSSDSDNDVFSDAYEDLSDVEGDGFQSLDAAVDSPVQQSPPRPRPGVPAEQISPEPRRRQTMPGVVPQLLPDLSSATTAVEDQPSLAPEDDWEKAKAFWKSLTAEKRAQLAQEAREEAGIDADKDEAQPELKQQPQKKKKTVERRNSERKALAARVAQQQAAVRNAQQGQQETAVHRPDRTYMIIPGERWAGEDDELALPRMRTTMRGATSQPQDPASLSSGSRLRKSMRANGSGPSSNSHQPQRPDSQAAVQRPGSSSVAMAPTNFGPRTNSASQLDAGVQPVPLGRRGSTGSESSFRRTRTRPTKQGSLGAGFRQSMRPMSSSSVPQGEHFSSNKRFSLRALSPTGSASPPSGVQMRATLRETSAAKRNSTGGIRMPSFSLGKKSGSKTAASGGGRRTNSRLSSRLADSSDEEGGGGGTGSGFQSRFEDSSDDEPVVVPIPAASLPKSKSGGTVPSAPVQQQHHLRKETSLASTALSEELEEEEEESDEPAAGVVAGPSSPKTNTKNSPQSPAALNTTTLHRTRSGRGQLASPIPSTPPSASKTKNNKTSPEARTSRRNSLLSVLRHRKKDSGSNKIGRADISESAARRDTKLERTVGQLEAIRSRSRGGDAEVEAEVEGEEDEAGQEVTTPSSPSGRGLRLQKPSRTAPAIISLARHDSGPTPTTTTTTSLPFAPSQICRSSTSRNLGTRTLSGGGGGASNGGFMSHFHRHHHDLDHPSYSPPSPQLRSPQPPQPQSSAQSLLQQQQQRRVSSMGFDVASVDGSAAGASSTTRKKRFSGLRKILGIHD</sequence>
<accession>A0AAN6V7B2</accession>
<feature type="compositionally biased region" description="Low complexity" evidence="1">
    <location>
        <begin position="391"/>
        <end position="403"/>
    </location>
</feature>
<dbReference type="RefSeq" id="XP_062639077.1">
    <property type="nucleotide sequence ID" value="XM_062783203.1"/>
</dbReference>
<feature type="region of interest" description="Disordered" evidence="1">
    <location>
        <begin position="718"/>
        <end position="895"/>
    </location>
</feature>
<dbReference type="Proteomes" id="UP001302676">
    <property type="component" value="Unassembled WGS sequence"/>
</dbReference>
<feature type="compositionally biased region" description="Low complexity" evidence="1">
    <location>
        <begin position="42"/>
        <end position="60"/>
    </location>
</feature>
<feature type="region of interest" description="Disordered" evidence="1">
    <location>
        <begin position="42"/>
        <end position="701"/>
    </location>
</feature>
<evidence type="ECO:0000256" key="1">
    <source>
        <dbReference type="SAM" id="MobiDB-lite"/>
    </source>
</evidence>
<feature type="compositionally biased region" description="Polar residues" evidence="1">
    <location>
        <begin position="190"/>
        <end position="235"/>
    </location>
</feature>
<feature type="compositionally biased region" description="Polar residues" evidence="1">
    <location>
        <begin position="271"/>
        <end position="293"/>
    </location>
</feature>
<reference evidence="2" key="1">
    <citation type="journal article" date="2023" name="Mol. Phylogenet. Evol.">
        <title>Genome-scale phylogeny and comparative genomics of the fungal order Sordariales.</title>
        <authorList>
            <person name="Hensen N."/>
            <person name="Bonometti L."/>
            <person name="Westerberg I."/>
            <person name="Brannstrom I.O."/>
            <person name="Guillou S."/>
            <person name="Cros-Aarteil S."/>
            <person name="Calhoun S."/>
            <person name="Haridas S."/>
            <person name="Kuo A."/>
            <person name="Mondo S."/>
            <person name="Pangilinan J."/>
            <person name="Riley R."/>
            <person name="LaButti K."/>
            <person name="Andreopoulos B."/>
            <person name="Lipzen A."/>
            <person name="Chen C."/>
            <person name="Yan M."/>
            <person name="Daum C."/>
            <person name="Ng V."/>
            <person name="Clum A."/>
            <person name="Steindorff A."/>
            <person name="Ohm R.A."/>
            <person name="Martin F."/>
            <person name="Silar P."/>
            <person name="Natvig D.O."/>
            <person name="Lalanne C."/>
            <person name="Gautier V."/>
            <person name="Ament-Velasquez S.L."/>
            <person name="Kruys A."/>
            <person name="Hutchinson M.I."/>
            <person name="Powell A.J."/>
            <person name="Barry K."/>
            <person name="Miller A.N."/>
            <person name="Grigoriev I.V."/>
            <person name="Debuchy R."/>
            <person name="Gladieux P."/>
            <person name="Hiltunen Thoren M."/>
            <person name="Johannesson H."/>
        </authorList>
    </citation>
    <scope>NUCLEOTIDE SEQUENCE</scope>
    <source>
        <strain evidence="2">CBS 141.50</strain>
    </source>
</reference>
<feature type="compositionally biased region" description="Basic and acidic residues" evidence="1">
    <location>
        <begin position="1383"/>
        <end position="1400"/>
    </location>
</feature>
<feature type="compositionally biased region" description="Polar residues" evidence="1">
    <location>
        <begin position="1305"/>
        <end position="1325"/>
    </location>
</feature>
<feature type="compositionally biased region" description="Acidic residues" evidence="1">
    <location>
        <begin position="1283"/>
        <end position="1294"/>
    </location>
</feature>
<feature type="compositionally biased region" description="Polar residues" evidence="1">
    <location>
        <begin position="1255"/>
        <end position="1267"/>
    </location>
</feature>
<name>A0AAN6V7B2_9PEZI</name>
<feature type="compositionally biased region" description="Low complexity" evidence="1">
    <location>
        <begin position="360"/>
        <end position="373"/>
    </location>
</feature>
<feature type="compositionally biased region" description="Polar residues" evidence="1">
    <location>
        <begin position="1010"/>
        <end position="1026"/>
    </location>
</feature>
<feature type="region of interest" description="Disordered" evidence="1">
    <location>
        <begin position="909"/>
        <end position="1562"/>
    </location>
</feature>
<evidence type="ECO:0000313" key="2">
    <source>
        <dbReference type="EMBL" id="KAK4145706.1"/>
    </source>
</evidence>
<feature type="compositionally biased region" description="Low complexity" evidence="1">
    <location>
        <begin position="312"/>
        <end position="325"/>
    </location>
</feature>
<dbReference type="EMBL" id="MU853566">
    <property type="protein sequence ID" value="KAK4145706.1"/>
    <property type="molecule type" value="Genomic_DNA"/>
</dbReference>
<feature type="compositionally biased region" description="Low complexity" evidence="1">
    <location>
        <begin position="615"/>
        <end position="632"/>
    </location>
</feature>
<feature type="compositionally biased region" description="Acidic residues" evidence="1">
    <location>
        <begin position="806"/>
        <end position="825"/>
    </location>
</feature>
<feature type="compositionally biased region" description="Polar residues" evidence="1">
    <location>
        <begin position="650"/>
        <end position="666"/>
    </location>
</feature>
<feature type="compositionally biased region" description="Acidic residues" evidence="1">
    <location>
        <begin position="1417"/>
        <end position="1431"/>
    </location>
</feature>
<feature type="compositionally biased region" description="Low complexity" evidence="1">
    <location>
        <begin position="780"/>
        <end position="803"/>
    </location>
</feature>
<feature type="compositionally biased region" description="Low complexity" evidence="1">
    <location>
        <begin position="1542"/>
        <end position="1562"/>
    </location>
</feature>
<reference evidence="2" key="2">
    <citation type="submission" date="2023-05" db="EMBL/GenBank/DDBJ databases">
        <authorList>
            <consortium name="Lawrence Berkeley National Laboratory"/>
            <person name="Steindorff A."/>
            <person name="Hensen N."/>
            <person name="Bonometti L."/>
            <person name="Westerberg I."/>
            <person name="Brannstrom I.O."/>
            <person name="Guillou S."/>
            <person name="Cros-Aarteil S."/>
            <person name="Calhoun S."/>
            <person name="Haridas S."/>
            <person name="Kuo A."/>
            <person name="Mondo S."/>
            <person name="Pangilinan J."/>
            <person name="Riley R."/>
            <person name="Labutti K."/>
            <person name="Andreopoulos B."/>
            <person name="Lipzen A."/>
            <person name="Chen C."/>
            <person name="Yanf M."/>
            <person name="Daum C."/>
            <person name="Ng V."/>
            <person name="Clum A."/>
            <person name="Ohm R."/>
            <person name="Martin F."/>
            <person name="Silar P."/>
            <person name="Natvig D."/>
            <person name="Lalanne C."/>
            <person name="Gautier V."/>
            <person name="Ament-Velasquez S.L."/>
            <person name="Kruys A."/>
            <person name="Hutchinson M.I."/>
            <person name="Powell A.J."/>
            <person name="Barry K."/>
            <person name="Miller A.N."/>
            <person name="Grigoriev I.V."/>
            <person name="Debuchy R."/>
            <person name="Gladieux P."/>
            <person name="Thoren M.H."/>
            <person name="Johannesson H."/>
        </authorList>
    </citation>
    <scope>NUCLEOTIDE SEQUENCE</scope>
    <source>
        <strain evidence="2">CBS 141.50</strain>
    </source>
</reference>
<feature type="compositionally biased region" description="Polar residues" evidence="1">
    <location>
        <begin position="1123"/>
        <end position="1141"/>
    </location>
</feature>
<feature type="compositionally biased region" description="Polar residues" evidence="1">
    <location>
        <begin position="404"/>
        <end position="434"/>
    </location>
</feature>
<feature type="compositionally biased region" description="Polar residues" evidence="1">
    <location>
        <begin position="1352"/>
        <end position="1367"/>
    </location>
</feature>
<feature type="compositionally biased region" description="Polar residues" evidence="1">
    <location>
        <begin position="1037"/>
        <end position="1063"/>
    </location>
</feature>
<evidence type="ECO:0000313" key="3">
    <source>
        <dbReference type="Proteomes" id="UP001302676"/>
    </source>
</evidence>